<evidence type="ECO:0000256" key="5">
    <source>
        <dbReference type="ARBA" id="ARBA00022692"/>
    </source>
</evidence>
<evidence type="ECO:0000256" key="4">
    <source>
        <dbReference type="ARBA" id="ARBA00022618"/>
    </source>
</evidence>
<keyword evidence="5 10" id="KW-0812">Transmembrane</keyword>
<dbReference type="AlphaFoldDB" id="T2G801"/>
<evidence type="ECO:0000313" key="13">
    <source>
        <dbReference type="Proteomes" id="UP000016587"/>
    </source>
</evidence>
<feature type="domain" description="POTRA" evidence="11">
    <location>
        <begin position="35"/>
        <end position="103"/>
    </location>
</feature>
<dbReference type="EMBL" id="CP006585">
    <property type="protein sequence ID" value="AGW12266.1"/>
    <property type="molecule type" value="Genomic_DNA"/>
</dbReference>
<reference evidence="13" key="2">
    <citation type="submission" date="2013-07" db="EMBL/GenBank/DDBJ databases">
        <authorList>
            <person name="Morais-Silva F.O."/>
            <person name="Rezende A.M."/>
            <person name="Pimentel C."/>
            <person name="Resende D.M."/>
            <person name="Santos C.I."/>
            <person name="Clemente C."/>
            <person name="de Oliveira L.M."/>
            <person name="da Silva S.M."/>
            <person name="Costa D.A."/>
            <person name="Varela-Raposo A."/>
            <person name="Horacio E.C.A."/>
            <person name="Matos M."/>
            <person name="Flores O."/>
            <person name="Ruiz J.C."/>
            <person name="Rodrigues-Pousada C."/>
        </authorList>
    </citation>
    <scope>NUCLEOTIDE SEQUENCE [LARGE SCALE GENOMIC DNA]</scope>
    <source>
        <strain evidence="13">ATCC 19364 / DSM 1382 / NCIMB 9332 / VKM B-1759</strain>
    </source>
</reference>
<dbReference type="HOGENOM" id="CLU_047677_3_1_7"/>
<keyword evidence="4" id="KW-0132">Cell division</keyword>
<dbReference type="PROSITE" id="PS51779">
    <property type="entry name" value="POTRA"/>
    <property type="match status" value="1"/>
</dbReference>
<keyword evidence="3" id="KW-0997">Cell inner membrane</keyword>
<accession>T2G801</accession>
<dbReference type="STRING" id="1121448.DGI_0342"/>
<evidence type="ECO:0000256" key="10">
    <source>
        <dbReference type="SAM" id="Phobius"/>
    </source>
</evidence>
<comment type="subcellular location">
    <subcellularLocation>
        <location evidence="1">Membrane</location>
    </subcellularLocation>
</comment>
<evidence type="ECO:0000256" key="9">
    <source>
        <dbReference type="SAM" id="MobiDB-lite"/>
    </source>
</evidence>
<evidence type="ECO:0000256" key="8">
    <source>
        <dbReference type="ARBA" id="ARBA00023306"/>
    </source>
</evidence>
<evidence type="ECO:0000313" key="12">
    <source>
        <dbReference type="EMBL" id="AGW12266.1"/>
    </source>
</evidence>
<dbReference type="PATRIC" id="fig|1121448.10.peg.346"/>
<sequence>MWQWGVSLLLWPLFIIAASCACLLLYRYATSHEYFTLREIEVSGNRRLTSAEIMQAGGVHLGMNTLDLAMHDVRARLLGNPWVESAKVARELPSTFRLSVVEREPRWWVQQEGGLFYADEQGRIIAPVEPRGFISLPLIRLENADSSLLAVLNRLQQMAEAKRLPFTMQEVGWVRLSQGGGVELHLEAANITIAMEHQGLMDQVARLRAVWDDLTQRGELEQVAALRLTGEKLWVERTMQAAVGAKPATESKPATTTKGAQTSKKPARS</sequence>
<dbReference type="InterPro" id="IPR005548">
    <property type="entry name" value="Cell_div_FtsQ/DivIB_C"/>
</dbReference>
<feature type="compositionally biased region" description="Polar residues" evidence="9">
    <location>
        <begin position="252"/>
        <end position="269"/>
    </location>
</feature>
<protein>
    <submittedName>
        <fullName evidence="12">Putative POTRA domain, FtsQ-type family protein</fullName>
    </submittedName>
</protein>
<feature type="region of interest" description="Disordered" evidence="9">
    <location>
        <begin position="243"/>
        <end position="269"/>
    </location>
</feature>
<evidence type="ECO:0000256" key="7">
    <source>
        <dbReference type="ARBA" id="ARBA00023136"/>
    </source>
</evidence>
<keyword evidence="6 10" id="KW-1133">Transmembrane helix</keyword>
<keyword evidence="7 10" id="KW-0472">Membrane</keyword>
<keyword evidence="2" id="KW-1003">Cell membrane</keyword>
<dbReference type="Pfam" id="PF03799">
    <property type="entry name" value="FtsQ_DivIB_C"/>
    <property type="match status" value="1"/>
</dbReference>
<dbReference type="PANTHER" id="PTHR35851">
    <property type="entry name" value="CELL DIVISION PROTEIN FTSQ"/>
    <property type="match status" value="1"/>
</dbReference>
<name>T2G801_MEGG1</name>
<feature type="transmembrane region" description="Helical" evidence="10">
    <location>
        <begin position="6"/>
        <end position="26"/>
    </location>
</feature>
<evidence type="ECO:0000256" key="6">
    <source>
        <dbReference type="ARBA" id="ARBA00022989"/>
    </source>
</evidence>
<dbReference type="Proteomes" id="UP000016587">
    <property type="component" value="Chromosome"/>
</dbReference>
<evidence type="ECO:0000259" key="11">
    <source>
        <dbReference type="PROSITE" id="PS51779"/>
    </source>
</evidence>
<gene>
    <name evidence="12" type="ORF">DGI_0342</name>
</gene>
<dbReference type="PANTHER" id="PTHR35851:SF1">
    <property type="entry name" value="CELL DIVISION PROTEIN FTSQ"/>
    <property type="match status" value="1"/>
</dbReference>
<proteinExistence type="predicted"/>
<dbReference type="InterPro" id="IPR034746">
    <property type="entry name" value="POTRA"/>
</dbReference>
<dbReference type="Gene3D" id="3.10.20.310">
    <property type="entry name" value="membrane protein fhac"/>
    <property type="match status" value="1"/>
</dbReference>
<evidence type="ECO:0000256" key="3">
    <source>
        <dbReference type="ARBA" id="ARBA00022519"/>
    </source>
</evidence>
<evidence type="ECO:0000256" key="1">
    <source>
        <dbReference type="ARBA" id="ARBA00004370"/>
    </source>
</evidence>
<organism evidence="12 13">
    <name type="scientific">Megalodesulfovibrio gigas (strain ATCC 19364 / DSM 1382 / NCIMB 9332 / VKM B-1759)</name>
    <name type="common">Desulfovibrio gigas</name>
    <dbReference type="NCBI Taxonomy" id="1121448"/>
    <lineage>
        <taxon>Bacteria</taxon>
        <taxon>Pseudomonadati</taxon>
        <taxon>Thermodesulfobacteriota</taxon>
        <taxon>Desulfovibrionia</taxon>
        <taxon>Desulfovibrionales</taxon>
        <taxon>Desulfovibrionaceae</taxon>
        <taxon>Megalodesulfovibrio</taxon>
    </lineage>
</organism>
<dbReference type="GO" id="GO:0016020">
    <property type="term" value="C:membrane"/>
    <property type="evidence" value="ECO:0007669"/>
    <property type="project" value="UniProtKB-SubCell"/>
</dbReference>
<dbReference type="Pfam" id="PF08478">
    <property type="entry name" value="POTRA_1"/>
    <property type="match status" value="1"/>
</dbReference>
<dbReference type="eggNOG" id="COG1589">
    <property type="taxonomic scope" value="Bacteria"/>
</dbReference>
<keyword evidence="8" id="KW-0131">Cell cycle</keyword>
<dbReference type="InterPro" id="IPR026579">
    <property type="entry name" value="FtsQ"/>
</dbReference>
<reference evidence="12 13" key="1">
    <citation type="journal article" date="2013" name="J. Bacteriol.">
        <title>Roles of HynAB and Ech, the only two hydrogenases found in the model sulfate reducer Desulfovibrio gigas.</title>
        <authorList>
            <person name="Morais-Silva F.O."/>
            <person name="Santos C.I."/>
            <person name="Rodrigues R."/>
            <person name="Pereira I.A."/>
            <person name="Rodrigues-Pousada C."/>
        </authorList>
    </citation>
    <scope>NUCLEOTIDE SEQUENCE [LARGE SCALE GENOMIC DNA]</scope>
    <source>
        <strain evidence="13">ATCC 19364 / DSM 1382 / NCIMB 9332 / VKM B-1759</strain>
    </source>
</reference>
<dbReference type="KEGG" id="dgg:DGI_0342"/>
<dbReference type="GO" id="GO:0090529">
    <property type="term" value="P:cell septum assembly"/>
    <property type="evidence" value="ECO:0007669"/>
    <property type="project" value="InterPro"/>
</dbReference>
<evidence type="ECO:0000256" key="2">
    <source>
        <dbReference type="ARBA" id="ARBA00022475"/>
    </source>
</evidence>
<keyword evidence="13" id="KW-1185">Reference proteome</keyword>
<dbReference type="InterPro" id="IPR013685">
    <property type="entry name" value="POTRA_FtsQ_type"/>
</dbReference>